<protein>
    <submittedName>
        <fullName evidence="3">DUF502 domain-containing protein</fullName>
    </submittedName>
</protein>
<evidence type="ECO:0000313" key="3">
    <source>
        <dbReference type="EMBL" id="MFC4989509.1"/>
    </source>
</evidence>
<dbReference type="PANTHER" id="PTHR31876:SF26">
    <property type="entry name" value="PROTEIN LIKE COV 2"/>
    <property type="match status" value="1"/>
</dbReference>
<keyword evidence="2" id="KW-0472">Membrane</keyword>
<reference evidence="3 4" key="1">
    <citation type="journal article" date="2019" name="Int. J. Syst. Evol. Microbiol.">
        <title>The Global Catalogue of Microorganisms (GCM) 10K type strain sequencing project: providing services to taxonomists for standard genome sequencing and annotation.</title>
        <authorList>
            <consortium name="The Broad Institute Genomics Platform"/>
            <consortium name="The Broad Institute Genome Sequencing Center for Infectious Disease"/>
            <person name="Wu L."/>
            <person name="Ma J."/>
        </authorList>
    </citation>
    <scope>NUCLEOTIDE SEQUENCE [LARGE SCALE GENOMIC DNA]</scope>
    <source>
        <strain evidence="3 4">CGMCC 1.15824</strain>
    </source>
</reference>
<keyword evidence="4" id="KW-1185">Reference proteome</keyword>
<dbReference type="EMBL" id="JBHSJG010000049">
    <property type="protein sequence ID" value="MFC4989509.1"/>
    <property type="molecule type" value="Genomic_DNA"/>
</dbReference>
<keyword evidence="2" id="KW-1133">Transmembrane helix</keyword>
<dbReference type="InterPro" id="IPR007462">
    <property type="entry name" value="COV1-like"/>
</dbReference>
<organism evidence="3 4">
    <name type="scientific">Saliphagus infecundisoli</name>
    <dbReference type="NCBI Taxonomy" id="1849069"/>
    <lineage>
        <taxon>Archaea</taxon>
        <taxon>Methanobacteriati</taxon>
        <taxon>Methanobacteriota</taxon>
        <taxon>Stenosarchaea group</taxon>
        <taxon>Halobacteria</taxon>
        <taxon>Halobacteriales</taxon>
        <taxon>Natrialbaceae</taxon>
        <taxon>Saliphagus</taxon>
    </lineage>
</organism>
<dbReference type="AlphaFoldDB" id="A0ABD5QIX0"/>
<dbReference type="Pfam" id="PF04367">
    <property type="entry name" value="DUF502"/>
    <property type="match status" value="1"/>
</dbReference>
<feature type="transmembrane region" description="Helical" evidence="2">
    <location>
        <begin position="22"/>
        <end position="48"/>
    </location>
</feature>
<gene>
    <name evidence="3" type="ORF">ACFPFO_17445</name>
</gene>
<evidence type="ECO:0000256" key="2">
    <source>
        <dbReference type="SAM" id="Phobius"/>
    </source>
</evidence>
<comment type="caution">
    <text evidence="3">The sequence shown here is derived from an EMBL/GenBank/DDBJ whole genome shotgun (WGS) entry which is preliminary data.</text>
</comment>
<feature type="transmembrane region" description="Helical" evidence="2">
    <location>
        <begin position="88"/>
        <end position="110"/>
    </location>
</feature>
<accession>A0ABD5QIX0</accession>
<evidence type="ECO:0000256" key="1">
    <source>
        <dbReference type="SAM" id="MobiDB-lite"/>
    </source>
</evidence>
<feature type="compositionally biased region" description="Basic and acidic residues" evidence="1">
    <location>
        <begin position="283"/>
        <end position="299"/>
    </location>
</feature>
<evidence type="ECO:0000313" key="4">
    <source>
        <dbReference type="Proteomes" id="UP001595925"/>
    </source>
</evidence>
<dbReference type="RefSeq" id="WP_224827740.1">
    <property type="nucleotide sequence ID" value="NZ_JAIVEF010000002.1"/>
</dbReference>
<name>A0ABD5QIX0_9EURY</name>
<dbReference type="Proteomes" id="UP001595925">
    <property type="component" value="Unassembled WGS sequence"/>
</dbReference>
<proteinExistence type="predicted"/>
<dbReference type="PANTHER" id="PTHR31876">
    <property type="entry name" value="COV-LIKE PROTEIN 1"/>
    <property type="match status" value="1"/>
</dbReference>
<feature type="region of interest" description="Disordered" evidence="1">
    <location>
        <begin position="256"/>
        <end position="299"/>
    </location>
</feature>
<keyword evidence="2" id="KW-0812">Transmembrane</keyword>
<sequence>MNGDDWGPFRAGKSIYTEISEVVLAGIAIIVPIVVTVYVLQVALGFVAGALGPIIAFLDFVGMFDLIEATGFLPLLADIGLYRWTIDFLTEIIALLALFALIVVIGLIAYHPWGRRLVDFFDVAIESIPGVGTVYRSFRRMGDIMLDDDVDNFQEVNLVELHGEGTYVIGFRVGEAPSVVEDATGDGSVTMFIPFAPNPVTGGFLTYVSPDQLHDVEMTVEEGVRNIITSGVSGHESDQADIDLALDTPVVQEVIENGPDLTDSGDEADETTDGRRFRTGSDAARDEHAGGDRENDRGN</sequence>